<dbReference type="Proteomes" id="UP000615755">
    <property type="component" value="Unassembled WGS sequence"/>
</dbReference>
<dbReference type="Gene3D" id="3.40.109.10">
    <property type="entry name" value="NADH Oxidase"/>
    <property type="match status" value="1"/>
</dbReference>
<name>A0ABR9EIQ8_9GAMM</name>
<organism evidence="1 2">
    <name type="scientific">Pseudoalteromonas aurantia 208</name>
    <dbReference type="NCBI Taxonomy" id="1314867"/>
    <lineage>
        <taxon>Bacteria</taxon>
        <taxon>Pseudomonadati</taxon>
        <taxon>Pseudomonadota</taxon>
        <taxon>Gammaproteobacteria</taxon>
        <taxon>Alteromonadales</taxon>
        <taxon>Pseudoalteromonadaceae</taxon>
        <taxon>Pseudoalteromonas</taxon>
    </lineage>
</organism>
<sequence length="359" mass="40849">MTPCKPLADLVAQCVELAKLVPSSHNCQPWQVQWYAQSVPFDGCLQIGFNRENMINALPALQNEMWMSLAGFSTVLINLLESLGAKCVISSPIVQGVHISACEHSYLLEVHLSYHPTQPDLAKFHHIKSLLEQRHTHRGALRGCAKLMPQKHILTTELWHNPNIRWLSLDTRKHQQTAELVSQFASQDFKHANAWKETYRFIDFSKTPNSDRGFNIQQLMGPMSLFKRRFHQVLLNPITMTLLAKFGLAEHMAKTLGELTAHSTQIICLYQNSQQSTYDWLCAGQKMIEMWLQATAQGLAVHPLSVLLQHPDAKAALHHNLGPQYFPLFIARVGTSEANPEFTSQFRYRTSLSRILKQH</sequence>
<evidence type="ECO:0008006" key="3">
    <source>
        <dbReference type="Google" id="ProtNLM"/>
    </source>
</evidence>
<evidence type="ECO:0000313" key="2">
    <source>
        <dbReference type="Proteomes" id="UP000615755"/>
    </source>
</evidence>
<evidence type="ECO:0000313" key="1">
    <source>
        <dbReference type="EMBL" id="MBE0370871.1"/>
    </source>
</evidence>
<reference evidence="1 2" key="1">
    <citation type="submission" date="2015-03" db="EMBL/GenBank/DDBJ databases">
        <title>Genome sequence of Pseudoalteromonas aurantia.</title>
        <authorList>
            <person name="Xie B.-B."/>
            <person name="Rong J.-C."/>
            <person name="Qin Q.-L."/>
            <person name="Zhang Y.-Z."/>
        </authorList>
    </citation>
    <scope>NUCLEOTIDE SEQUENCE [LARGE SCALE GENOMIC DNA]</scope>
    <source>
        <strain evidence="1 2">208</strain>
    </source>
</reference>
<gene>
    <name evidence="1" type="ORF">PAUR_b0987</name>
</gene>
<dbReference type="EMBL" id="AQGV01000015">
    <property type="protein sequence ID" value="MBE0370871.1"/>
    <property type="molecule type" value="Genomic_DNA"/>
</dbReference>
<accession>A0ABR9EIQ8</accession>
<dbReference type="InterPro" id="IPR000415">
    <property type="entry name" value="Nitroreductase-like"/>
</dbReference>
<proteinExistence type="predicted"/>
<dbReference type="SUPFAM" id="SSF55469">
    <property type="entry name" value="FMN-dependent nitroreductase-like"/>
    <property type="match status" value="1"/>
</dbReference>
<protein>
    <recommendedName>
        <fullName evidence="3">Nitroreductase</fullName>
    </recommendedName>
</protein>
<dbReference type="RefSeq" id="WP_192509903.1">
    <property type="nucleotide sequence ID" value="NZ_AQGV01000015.1"/>
</dbReference>
<comment type="caution">
    <text evidence="1">The sequence shown here is derived from an EMBL/GenBank/DDBJ whole genome shotgun (WGS) entry which is preliminary data.</text>
</comment>
<keyword evidence="2" id="KW-1185">Reference proteome</keyword>